<dbReference type="RefSeq" id="WP_315626329.1">
    <property type="nucleotide sequence ID" value="NZ_JAUHMF010000010.1"/>
</dbReference>
<name>A0ABU3NRU3_9CHLR</name>
<accession>A0ABU3NRU3</accession>
<protein>
    <submittedName>
        <fullName evidence="1">Uncharacterized protein</fullName>
    </submittedName>
</protein>
<dbReference type="EMBL" id="JAUHMF010000010">
    <property type="protein sequence ID" value="MDT8899547.1"/>
    <property type="molecule type" value="Genomic_DNA"/>
</dbReference>
<keyword evidence="1" id="KW-0614">Plasmid</keyword>
<geneLocation type="plasmid" evidence="1">
    <name>p4228-RoL</name>
</geneLocation>
<evidence type="ECO:0000313" key="1">
    <source>
        <dbReference type="EMBL" id="MDT8899547.1"/>
    </source>
</evidence>
<dbReference type="Proteomes" id="UP001254165">
    <property type="component" value="Unassembled WGS sequence"/>
</dbReference>
<sequence length="91" mass="10226">MIKITDGDTHFYLNQNHFRRFEQLAREAFAQAPELELCEFILSLPAVTPDGPFSDPDSPRDVAFLLSPARSVKLTFERDGHWTVTVGGPHG</sequence>
<proteinExistence type="predicted"/>
<reference evidence="1 2" key="1">
    <citation type="submission" date="2023-07" db="EMBL/GenBank/DDBJ databases">
        <title>Novel species of Thermanaerothrix with wide hydrolytic capabilities.</title>
        <authorList>
            <person name="Zayulina K.S."/>
            <person name="Podosokorskaya O.A."/>
            <person name="Elcheninov A.G."/>
        </authorList>
    </citation>
    <scope>NUCLEOTIDE SEQUENCE [LARGE SCALE GENOMIC DNA]</scope>
    <source>
        <strain evidence="1 2">4228-RoL</strain>
        <plasmid evidence="1">p4228-RoL</plasmid>
    </source>
</reference>
<comment type="caution">
    <text evidence="1">The sequence shown here is derived from an EMBL/GenBank/DDBJ whole genome shotgun (WGS) entry which is preliminary data.</text>
</comment>
<evidence type="ECO:0000313" key="2">
    <source>
        <dbReference type="Proteomes" id="UP001254165"/>
    </source>
</evidence>
<organism evidence="1 2">
    <name type="scientific">Thermanaerothrix solaris</name>
    <dbReference type="NCBI Taxonomy" id="3058434"/>
    <lineage>
        <taxon>Bacteria</taxon>
        <taxon>Bacillati</taxon>
        <taxon>Chloroflexota</taxon>
        <taxon>Anaerolineae</taxon>
        <taxon>Anaerolineales</taxon>
        <taxon>Anaerolineaceae</taxon>
        <taxon>Thermanaerothrix</taxon>
    </lineage>
</organism>
<keyword evidence="2" id="KW-1185">Reference proteome</keyword>
<gene>
    <name evidence="1" type="ORF">QYE77_14880</name>
</gene>